<feature type="transmembrane region" description="Helical" evidence="6">
    <location>
        <begin position="21"/>
        <end position="43"/>
    </location>
</feature>
<protein>
    <submittedName>
        <fullName evidence="7">Uncharacterized protein</fullName>
    </submittedName>
</protein>
<comment type="caution">
    <text evidence="7">The sequence shown here is derived from an EMBL/GenBank/DDBJ whole genome shotgun (WGS) entry which is preliminary data.</text>
</comment>
<proteinExistence type="predicted"/>
<name>A0AA43QV87_9LECA</name>
<feature type="compositionally biased region" description="Polar residues" evidence="5">
    <location>
        <begin position="268"/>
        <end position="296"/>
    </location>
</feature>
<evidence type="ECO:0000313" key="7">
    <source>
        <dbReference type="EMBL" id="MDI1492214.1"/>
    </source>
</evidence>
<comment type="subcellular location">
    <subcellularLocation>
        <location evidence="1">Membrane</location>
        <topology evidence="1">Multi-pass membrane protein</topology>
    </subcellularLocation>
</comment>
<dbReference type="GO" id="GO:0016020">
    <property type="term" value="C:membrane"/>
    <property type="evidence" value="ECO:0007669"/>
    <property type="project" value="UniProtKB-SubCell"/>
</dbReference>
<feature type="compositionally biased region" description="Polar residues" evidence="5">
    <location>
        <begin position="197"/>
        <end position="206"/>
    </location>
</feature>
<evidence type="ECO:0000256" key="5">
    <source>
        <dbReference type="SAM" id="MobiDB-lite"/>
    </source>
</evidence>
<evidence type="ECO:0000256" key="3">
    <source>
        <dbReference type="ARBA" id="ARBA00022989"/>
    </source>
</evidence>
<gene>
    <name evidence="7" type="ORF">OHK93_003426</name>
</gene>
<accession>A0AA43QV87</accession>
<dbReference type="InterPro" id="IPR005178">
    <property type="entry name" value="Ostalpha/TMEM184C"/>
</dbReference>
<dbReference type="Proteomes" id="UP001161017">
    <property type="component" value="Unassembled WGS sequence"/>
</dbReference>
<dbReference type="Pfam" id="PF03619">
    <property type="entry name" value="Solute_trans_a"/>
    <property type="match status" value="1"/>
</dbReference>
<evidence type="ECO:0000256" key="4">
    <source>
        <dbReference type="ARBA" id="ARBA00023136"/>
    </source>
</evidence>
<feature type="region of interest" description="Disordered" evidence="5">
    <location>
        <begin position="268"/>
        <end position="346"/>
    </location>
</feature>
<dbReference type="PANTHER" id="PTHR23423">
    <property type="entry name" value="ORGANIC SOLUTE TRANSPORTER-RELATED"/>
    <property type="match status" value="1"/>
</dbReference>
<feature type="region of interest" description="Disordered" evidence="5">
    <location>
        <begin position="195"/>
        <end position="250"/>
    </location>
</feature>
<dbReference type="AlphaFoldDB" id="A0AA43QV87"/>
<evidence type="ECO:0000313" key="8">
    <source>
        <dbReference type="Proteomes" id="UP001161017"/>
    </source>
</evidence>
<organism evidence="7 8">
    <name type="scientific">Ramalina farinacea</name>
    <dbReference type="NCBI Taxonomy" id="258253"/>
    <lineage>
        <taxon>Eukaryota</taxon>
        <taxon>Fungi</taxon>
        <taxon>Dikarya</taxon>
        <taxon>Ascomycota</taxon>
        <taxon>Pezizomycotina</taxon>
        <taxon>Lecanoromycetes</taxon>
        <taxon>OSLEUM clade</taxon>
        <taxon>Lecanoromycetidae</taxon>
        <taxon>Lecanorales</taxon>
        <taxon>Lecanorineae</taxon>
        <taxon>Ramalinaceae</taxon>
        <taxon>Ramalina</taxon>
    </lineage>
</organism>
<keyword evidence="8" id="KW-1185">Reference proteome</keyword>
<feature type="transmembrane region" description="Helical" evidence="6">
    <location>
        <begin position="63"/>
        <end position="85"/>
    </location>
</feature>
<reference evidence="7" key="1">
    <citation type="journal article" date="2023" name="Genome Biol. Evol.">
        <title>First Whole Genome Sequence and Flow Cytometry Genome Size Data for the Lichen-Forming Fungus Ramalina farinacea (Ascomycota).</title>
        <authorList>
            <person name="Llewellyn T."/>
            <person name="Mian S."/>
            <person name="Hill R."/>
            <person name="Leitch I.J."/>
            <person name="Gaya E."/>
        </authorList>
    </citation>
    <scope>NUCLEOTIDE SEQUENCE</scope>
    <source>
        <strain evidence="7">LIQ254RAFAR</strain>
    </source>
</reference>
<keyword evidence="4 6" id="KW-0472">Membrane</keyword>
<dbReference type="EMBL" id="JAPUFD010000018">
    <property type="protein sequence ID" value="MDI1492214.1"/>
    <property type="molecule type" value="Genomic_DNA"/>
</dbReference>
<keyword evidence="3 6" id="KW-1133">Transmembrane helix</keyword>
<feature type="compositionally biased region" description="Basic and acidic residues" evidence="5">
    <location>
        <begin position="325"/>
        <end position="346"/>
    </location>
</feature>
<feature type="compositionally biased region" description="Pro residues" evidence="5">
    <location>
        <begin position="297"/>
        <end position="307"/>
    </location>
</feature>
<keyword evidence="2 6" id="KW-0812">Transmembrane</keyword>
<evidence type="ECO:0000256" key="6">
    <source>
        <dbReference type="SAM" id="Phobius"/>
    </source>
</evidence>
<sequence length="346" mass="37876">MYCLIQFYLQLKEDLAVHQPLLKVAAIKLVIFLSFWQTLLISFLTSSGAVKASQTIKTPDIKIGIPSMLLCIEMAIFSVFHLWAFPWKVYDIRRSAIVASESVSGFMDDPKTAYQGGLFGWRALMDAFNPWDVVKAVGRAFKWMAVGRKKRMNDVSYQTSRQGTGLEPTRNAVTAFQKTSADDPYEAHDDERLLANAQANPTSTPTDAAYPRPMTRAAPRNPALGAGSGDIGTASPYDPYTPTSMKAPYEDASGRLAPTEYGVASTTPGHASLDTQDTSYHSPSSSITATRRVTPTTIPPDEIPLGPPGRKSNDQAEWDMFGGLSRERGEDERSLGGGHGVRDNQF</sequence>
<evidence type="ECO:0000256" key="2">
    <source>
        <dbReference type="ARBA" id="ARBA00022692"/>
    </source>
</evidence>
<evidence type="ECO:0000256" key="1">
    <source>
        <dbReference type="ARBA" id="ARBA00004141"/>
    </source>
</evidence>